<reference evidence="3 4" key="1">
    <citation type="submission" date="2023-06" db="EMBL/GenBank/DDBJ databases">
        <title>Novel species in genus Planococcus.</title>
        <authorList>
            <person name="Ning S."/>
        </authorList>
    </citation>
    <scope>NUCLEOTIDE SEQUENCE [LARGE SCALE GENOMIC DNA]</scope>
    <source>
        <strain evidence="3 4">N028</strain>
    </source>
</reference>
<evidence type="ECO:0000259" key="2">
    <source>
        <dbReference type="Pfam" id="PF17936"/>
    </source>
</evidence>
<dbReference type="RefSeq" id="WP_301724876.1">
    <property type="nucleotide sequence ID" value="NZ_JAUJWV010000004.1"/>
</dbReference>
<dbReference type="NCBIfam" id="NF033510">
    <property type="entry name" value="Ca_tandemer"/>
    <property type="match status" value="1"/>
</dbReference>
<dbReference type="InterPro" id="IPR013783">
    <property type="entry name" value="Ig-like_fold"/>
</dbReference>
<dbReference type="Proteomes" id="UP001172055">
    <property type="component" value="Unassembled WGS sequence"/>
</dbReference>
<feature type="signal peptide" evidence="1">
    <location>
        <begin position="1"/>
        <end position="22"/>
    </location>
</feature>
<keyword evidence="1" id="KW-0732">Signal</keyword>
<protein>
    <submittedName>
        <fullName evidence="3">Ig-like domain-containing protein</fullName>
    </submittedName>
</protein>
<proteinExistence type="predicted"/>
<evidence type="ECO:0000313" key="4">
    <source>
        <dbReference type="Proteomes" id="UP001172055"/>
    </source>
</evidence>
<dbReference type="Gene3D" id="2.60.40.10">
    <property type="entry name" value="Immunoglobulins"/>
    <property type="match status" value="2"/>
</dbReference>
<feature type="domain" description="Bacterial Ig" evidence="2">
    <location>
        <begin position="296"/>
        <end position="374"/>
    </location>
</feature>
<organism evidence="3 4">
    <name type="scientific">Planococcus shixiaomingii</name>
    <dbReference type="NCBI Taxonomy" id="3058393"/>
    <lineage>
        <taxon>Bacteria</taxon>
        <taxon>Bacillati</taxon>
        <taxon>Bacillota</taxon>
        <taxon>Bacilli</taxon>
        <taxon>Bacillales</taxon>
        <taxon>Caryophanaceae</taxon>
        <taxon>Planococcus</taxon>
    </lineage>
</organism>
<dbReference type="InterPro" id="IPR041498">
    <property type="entry name" value="Big_6"/>
</dbReference>
<evidence type="ECO:0000256" key="1">
    <source>
        <dbReference type="SAM" id="SignalP"/>
    </source>
</evidence>
<feature type="domain" description="Bacterial Ig" evidence="2">
    <location>
        <begin position="214"/>
        <end position="293"/>
    </location>
</feature>
<dbReference type="EMBL" id="JAUJWV010000004">
    <property type="protein sequence ID" value="MDN7243413.1"/>
    <property type="molecule type" value="Genomic_DNA"/>
</dbReference>
<comment type="caution">
    <text evidence="3">The sequence shown here is derived from an EMBL/GenBank/DDBJ whole genome shotgun (WGS) entry which is preliminary data.</text>
</comment>
<accession>A0ABT8N6Q2</accession>
<evidence type="ECO:0000313" key="3">
    <source>
        <dbReference type="EMBL" id="MDN7243413.1"/>
    </source>
</evidence>
<dbReference type="Pfam" id="PF17936">
    <property type="entry name" value="Big_6"/>
    <property type="match status" value="2"/>
</dbReference>
<gene>
    <name evidence="3" type="ORF">QWY14_16610</name>
</gene>
<dbReference type="Gene3D" id="2.60.120.380">
    <property type="match status" value="1"/>
</dbReference>
<sequence>MGKKAFVSIALTSLLVFPVSYQQVYANESNSEAFKNLVEQREEKSLKKDAVDSTAIEKLEETLKTKRFSKANASRSSTSNDYLVEKEFNDDFDYANTLSYSKPTIGQLLPLFDVDFYKIKVPQDGALLVGGATSSESIYLMFAAVEKDWKKSGKLEYLGSEFDVNTEVQVYQAKAGTYYVPVIDEDMTWDYYYDDNTPEDLYSIVTAFVDNVKPGKPTINKVDNNDVKVTGKAEANSTVTVKRGTTVLKSVKATSAGTFSAAIAVQKAGTKLAVTAKDSAGNISSAATATVIDVIAPIKPTINKVDSNDLKVTGKAEAGSTVTVKAGSTTLGSAVADTKGVYSVKIKAQKKGTTLTVTAKDKAGNVSSKATYVVVKH</sequence>
<name>A0ABT8N6Q2_9BACL</name>
<keyword evidence="4" id="KW-1185">Reference proteome</keyword>
<feature type="chain" id="PRO_5045765573" evidence="1">
    <location>
        <begin position="23"/>
        <end position="377"/>
    </location>
</feature>